<name>A0A9K3M679_9STRA</name>
<evidence type="ECO:0000313" key="4">
    <source>
        <dbReference type="EMBL" id="KAG7338539.1"/>
    </source>
</evidence>
<feature type="region of interest" description="Disordered" evidence="1">
    <location>
        <begin position="520"/>
        <end position="557"/>
    </location>
</feature>
<reference evidence="5" key="1">
    <citation type="journal article" date="2021" name="Sci. Rep.">
        <title>Diploid genomic architecture of Nitzschia inconspicua, an elite biomass production diatom.</title>
        <authorList>
            <person name="Oliver A."/>
            <person name="Podell S."/>
            <person name="Pinowska A."/>
            <person name="Traller J.C."/>
            <person name="Smith S.R."/>
            <person name="McClure R."/>
            <person name="Beliaev A."/>
            <person name="Bohutskyi P."/>
            <person name="Hill E.A."/>
            <person name="Rabines A."/>
            <person name="Zheng H."/>
            <person name="Allen L.Z."/>
            <person name="Kuo A."/>
            <person name="Grigoriev I.V."/>
            <person name="Allen A.E."/>
            <person name="Hazlebeck D."/>
            <person name="Allen E.E."/>
        </authorList>
    </citation>
    <scope>NUCLEOTIDE SEQUENCE</scope>
    <source>
        <strain evidence="5">Hildebrandi</strain>
    </source>
</reference>
<gene>
    <name evidence="5" type="ORF">IV203_013994</name>
    <name evidence="4" type="ORF">IV203_014225</name>
</gene>
<evidence type="ECO:0000259" key="3">
    <source>
        <dbReference type="Pfam" id="PF09335"/>
    </source>
</evidence>
<dbReference type="EMBL" id="JAGRRH010000054">
    <property type="protein sequence ID" value="KAG7338539.1"/>
    <property type="molecule type" value="Genomic_DNA"/>
</dbReference>
<dbReference type="Pfam" id="PF09335">
    <property type="entry name" value="VTT_dom"/>
    <property type="match status" value="1"/>
</dbReference>
<evidence type="ECO:0000313" key="5">
    <source>
        <dbReference type="EMBL" id="KAG7374899.1"/>
    </source>
</evidence>
<organism evidence="5 6">
    <name type="scientific">Nitzschia inconspicua</name>
    <dbReference type="NCBI Taxonomy" id="303405"/>
    <lineage>
        <taxon>Eukaryota</taxon>
        <taxon>Sar</taxon>
        <taxon>Stramenopiles</taxon>
        <taxon>Ochrophyta</taxon>
        <taxon>Bacillariophyta</taxon>
        <taxon>Bacillariophyceae</taxon>
        <taxon>Bacillariophycidae</taxon>
        <taxon>Bacillariales</taxon>
        <taxon>Bacillariaceae</taxon>
        <taxon>Nitzschia</taxon>
    </lineage>
</organism>
<dbReference type="OrthoDB" id="166803at2759"/>
<reference evidence="5" key="2">
    <citation type="submission" date="2021-04" db="EMBL/GenBank/DDBJ databases">
        <authorList>
            <person name="Podell S."/>
        </authorList>
    </citation>
    <scope>NUCLEOTIDE SEQUENCE</scope>
    <source>
        <strain evidence="5">Hildebrandi</strain>
    </source>
</reference>
<keyword evidence="6" id="KW-1185">Reference proteome</keyword>
<evidence type="ECO:0000256" key="2">
    <source>
        <dbReference type="SAM" id="SignalP"/>
    </source>
</evidence>
<sequence>MRSCHMFALPCCLWLATVCHAFHHHSSTHTTTTTTTILQRTKGNVIRTQQQQRLSQQQRPPFSLCLQPESDEEAEQMEQVRLNIWKSRRNQVRGMLKSAESLRNFRLANGFVPELDPITGRPIKSDGKAAVTLTAFALAAGAIVVRIGGRAALVSAVGLDFLTDNPELQGQVQQVLEYSETMDPILKIGIFCAGWTFTKVFCFDAAGIVLALSSGILFGGVLPGTLMSALGATLGSSVAFALAKADTPVRKKALEIVQDNPSLRGIEKVVAEDGLKAVLTLRLAPVLPIPLGMYNYVYGISNVKYLDFAGGIFLGSLKPYLLDSYLGYFGKTLVDGTAGQDGGWQDYILVAVLGVSVLIGVFASQLASETWDAVLEEQKSEVNKAEKSDDKNNDEGVVTEIFGQQLPEWMVGFQYALQDADERMTDLVYEEYEAKFWNVTEGQPLVGNPVEQSPDMVKRNPALKPSSPEVANRYKGIDLGASTCDGLVLSPILFSFFLQLSDPLFDETVFLEERTKEQEKNGDSVIPIAVSMPPSISQKPNVGDDRTEESNLSESTNPSLEFQTGVMINRIQALRDETKQKLQDIDKKLGNTK</sequence>
<dbReference type="Proteomes" id="UP000693970">
    <property type="component" value="Unassembled WGS sequence"/>
</dbReference>
<accession>A0A9K3M679</accession>
<comment type="caution">
    <text evidence="5">The sequence shown here is derived from an EMBL/GenBank/DDBJ whole genome shotgun (WGS) entry which is preliminary data.</text>
</comment>
<dbReference type="InterPro" id="IPR053240">
    <property type="entry name" value="VTT_domain"/>
</dbReference>
<keyword evidence="2" id="KW-0732">Signal</keyword>
<dbReference type="PANTHER" id="PTHR46826">
    <property type="match status" value="1"/>
</dbReference>
<dbReference type="EMBL" id="JAGRRH010000001">
    <property type="protein sequence ID" value="KAG7374899.1"/>
    <property type="molecule type" value="Genomic_DNA"/>
</dbReference>
<feature type="chain" id="PRO_5039882994" evidence="2">
    <location>
        <begin position="22"/>
        <end position="593"/>
    </location>
</feature>
<evidence type="ECO:0000313" key="6">
    <source>
        <dbReference type="Proteomes" id="UP000693970"/>
    </source>
</evidence>
<dbReference type="AlphaFoldDB" id="A0A9K3M679"/>
<protein>
    <submittedName>
        <fullName evidence="5">SNARE associated golgi protein</fullName>
    </submittedName>
</protein>
<dbReference type="PANTHER" id="PTHR46826:SF1">
    <property type="entry name" value="TVP38_TMEM64 FAMILY MEMBRANE PROTEIN YDJX"/>
    <property type="match status" value="1"/>
</dbReference>
<feature type="domain" description="VTT" evidence="3">
    <location>
        <begin position="209"/>
        <end position="328"/>
    </location>
</feature>
<dbReference type="InterPro" id="IPR032816">
    <property type="entry name" value="VTT_dom"/>
</dbReference>
<proteinExistence type="predicted"/>
<feature type="signal peptide" evidence="2">
    <location>
        <begin position="1"/>
        <end position="21"/>
    </location>
</feature>
<evidence type="ECO:0000256" key="1">
    <source>
        <dbReference type="SAM" id="MobiDB-lite"/>
    </source>
</evidence>